<evidence type="ECO:0000313" key="1">
    <source>
        <dbReference type="EMBL" id="SOC23060.1"/>
    </source>
</evidence>
<proteinExistence type="predicted"/>
<dbReference type="Gene3D" id="3.40.50.1000">
    <property type="entry name" value="HAD superfamily/HAD-like"/>
    <property type="match status" value="1"/>
</dbReference>
<evidence type="ECO:0008006" key="3">
    <source>
        <dbReference type="Google" id="ProtNLM"/>
    </source>
</evidence>
<dbReference type="InterPro" id="IPR036412">
    <property type="entry name" value="HAD-like_sf"/>
</dbReference>
<dbReference type="STRING" id="538381.GCA_001696535_00692"/>
<dbReference type="RefSeq" id="WP_097176230.1">
    <property type="nucleotide sequence ID" value="NZ_OBML01000012.1"/>
</dbReference>
<evidence type="ECO:0000313" key="2">
    <source>
        <dbReference type="Proteomes" id="UP000219331"/>
    </source>
</evidence>
<dbReference type="Proteomes" id="UP000219331">
    <property type="component" value="Unassembled WGS sequence"/>
</dbReference>
<reference evidence="1 2" key="1">
    <citation type="submission" date="2017-08" db="EMBL/GenBank/DDBJ databases">
        <authorList>
            <person name="de Groot N.N."/>
        </authorList>
    </citation>
    <scope>NUCLEOTIDE SEQUENCE [LARGE SCALE GENOMIC DNA]</scope>
    <source>
        <strain evidence="1 2">USBA 352</strain>
    </source>
</reference>
<dbReference type="EMBL" id="OBML01000012">
    <property type="protein sequence ID" value="SOC23060.1"/>
    <property type="molecule type" value="Genomic_DNA"/>
</dbReference>
<name>A0A285TKI1_9HYPH</name>
<accession>A0A285TKI1</accession>
<dbReference type="InterPro" id="IPR023214">
    <property type="entry name" value="HAD_sf"/>
</dbReference>
<dbReference type="SUPFAM" id="SSF56784">
    <property type="entry name" value="HAD-like"/>
    <property type="match status" value="1"/>
</dbReference>
<dbReference type="OrthoDB" id="7192139at2"/>
<organism evidence="1 2">
    <name type="scientific">Stappia indica</name>
    <dbReference type="NCBI Taxonomy" id="538381"/>
    <lineage>
        <taxon>Bacteria</taxon>
        <taxon>Pseudomonadati</taxon>
        <taxon>Pseudomonadota</taxon>
        <taxon>Alphaproteobacteria</taxon>
        <taxon>Hyphomicrobiales</taxon>
        <taxon>Stappiaceae</taxon>
        <taxon>Stappia</taxon>
    </lineage>
</organism>
<protein>
    <recommendedName>
        <fullName evidence="3">FMN phosphatase YigB, HAD superfamily</fullName>
    </recommendedName>
</protein>
<keyword evidence="2" id="KW-1185">Reference proteome</keyword>
<sequence>MSGPTPVLPATLEQIRQLHEMHPAQPGRPLVICDVDEVVLLFLAHLEEHMGRSGHRFLSHEYKLTGNIADAAGTLLEATVVRALIQAFFDEWVELQKPVPGAADALANLAGAADVVFLTNLPGAWNREGRIRTLTSHGMAYPLVTNSGPKGGAVAALAAGRSAPVVFIDDSPSNIRSVRDSHAGSTLVHFIADQRFFAGAEDIEGTGLKTHDWRTATTYIRQVIGG</sequence>
<dbReference type="AlphaFoldDB" id="A0A285TKI1"/>
<gene>
    <name evidence="1" type="ORF">SAMN05421512_112239</name>
</gene>